<reference evidence="3 4" key="1">
    <citation type="submission" date="2023-10" db="EMBL/GenBank/DDBJ databases">
        <title>Development of a sustainable strategy for remediation of hydrocarbon-contaminated territories based on the waste exchange concept.</title>
        <authorList>
            <person name="Krivoruchko A."/>
        </authorList>
    </citation>
    <scope>NUCLEOTIDE SEQUENCE [LARGE SCALE GENOMIC DNA]</scope>
    <source>
        <strain evidence="3 4">IEGM 60</strain>
    </source>
</reference>
<dbReference type="Gene3D" id="3.40.50.1820">
    <property type="entry name" value="alpha/beta hydrolase"/>
    <property type="match status" value="1"/>
</dbReference>
<dbReference type="PANTHER" id="PTHR24104:SF25">
    <property type="entry name" value="PROTEIN LIN-41"/>
    <property type="match status" value="1"/>
</dbReference>
<dbReference type="InterPro" id="IPR050952">
    <property type="entry name" value="TRIM-NHL_E3_ligases"/>
</dbReference>
<accession>A0ABU4CQG5</accession>
<keyword evidence="4" id="KW-1185">Reference proteome</keyword>
<dbReference type="Gene3D" id="2.60.40.10">
    <property type="entry name" value="Immunoglobulins"/>
    <property type="match status" value="1"/>
</dbReference>
<dbReference type="InterPro" id="IPR011042">
    <property type="entry name" value="6-blade_b-propeller_TolB-like"/>
</dbReference>
<gene>
    <name evidence="3" type="ORF">R3Q59_35535</name>
</gene>
<dbReference type="PANTHER" id="PTHR24104">
    <property type="entry name" value="E3 UBIQUITIN-PROTEIN LIGASE NHLRC1-RELATED"/>
    <property type="match status" value="1"/>
</dbReference>
<comment type="caution">
    <text evidence="3">The sequence shown here is derived from an EMBL/GenBank/DDBJ whole genome shotgun (WGS) entry which is preliminary data.</text>
</comment>
<proteinExistence type="predicted"/>
<dbReference type="Gene3D" id="2.40.10.500">
    <property type="match status" value="1"/>
</dbReference>
<keyword evidence="2" id="KW-0732">Signal</keyword>
<protein>
    <submittedName>
        <fullName evidence="3">Cutinase family protein</fullName>
    </submittedName>
</protein>
<evidence type="ECO:0000256" key="2">
    <source>
        <dbReference type="SAM" id="SignalP"/>
    </source>
</evidence>
<evidence type="ECO:0000313" key="3">
    <source>
        <dbReference type="EMBL" id="MDV6285801.1"/>
    </source>
</evidence>
<feature type="signal peptide" evidence="2">
    <location>
        <begin position="1"/>
        <end position="29"/>
    </location>
</feature>
<dbReference type="InterPro" id="IPR013783">
    <property type="entry name" value="Ig-like_fold"/>
</dbReference>
<evidence type="ECO:0000313" key="4">
    <source>
        <dbReference type="Proteomes" id="UP001185737"/>
    </source>
</evidence>
<dbReference type="SMART" id="SM00135">
    <property type="entry name" value="LY"/>
    <property type="match status" value="3"/>
</dbReference>
<keyword evidence="1" id="KW-0378">Hydrolase</keyword>
<dbReference type="EMBL" id="JAWLKA010000029">
    <property type="protein sequence ID" value="MDV6285801.1"/>
    <property type="molecule type" value="Genomic_DNA"/>
</dbReference>
<dbReference type="Gene3D" id="2.120.10.30">
    <property type="entry name" value="TolB, C-terminal domain"/>
    <property type="match status" value="1"/>
</dbReference>
<organism evidence="3 4">
    <name type="scientific">Rhodococcus jostii</name>
    <dbReference type="NCBI Taxonomy" id="132919"/>
    <lineage>
        <taxon>Bacteria</taxon>
        <taxon>Bacillati</taxon>
        <taxon>Actinomycetota</taxon>
        <taxon>Actinomycetes</taxon>
        <taxon>Mycobacteriales</taxon>
        <taxon>Nocardiaceae</taxon>
        <taxon>Rhodococcus</taxon>
    </lineage>
</organism>
<dbReference type="SUPFAM" id="SSF53474">
    <property type="entry name" value="alpha/beta-Hydrolases"/>
    <property type="match status" value="1"/>
</dbReference>
<feature type="chain" id="PRO_5045882948" evidence="2">
    <location>
        <begin position="30"/>
        <end position="622"/>
    </location>
</feature>
<dbReference type="RefSeq" id="WP_317571118.1">
    <property type="nucleotide sequence ID" value="NZ_JAWLKA010000029.1"/>
</dbReference>
<dbReference type="SMART" id="SM01110">
    <property type="entry name" value="Cutinase"/>
    <property type="match status" value="1"/>
</dbReference>
<dbReference type="Proteomes" id="UP001185737">
    <property type="component" value="Unassembled WGS sequence"/>
</dbReference>
<name>A0ABU4CQG5_RHOJO</name>
<evidence type="ECO:0000256" key="1">
    <source>
        <dbReference type="ARBA" id="ARBA00022801"/>
    </source>
</evidence>
<dbReference type="Pfam" id="PF01083">
    <property type="entry name" value="Cutinase"/>
    <property type="match status" value="1"/>
</dbReference>
<dbReference type="SUPFAM" id="SSF63829">
    <property type="entry name" value="Calcium-dependent phosphotriesterase"/>
    <property type="match status" value="1"/>
</dbReference>
<dbReference type="InterPro" id="IPR000675">
    <property type="entry name" value="Cutinase/axe"/>
</dbReference>
<sequence length="622" mass="65247">MFTKTVGALTSVIVFVASVWLLTPTSAAGATEFDCTKDIQIIGVPGSGDNPQRDGQLGSTVYSAVTELTATQGKAGRQVGWKAVNYAAEHVSVILTDNQRYFNGLDEGVRMTLSMLTDYALTTDCLTQRLVLVGYSQGAMVLHRVLRALQDPGFATIAKRIDGVVLIADGDKVAHDRVQNFGTAPANTHGIGVDFNFASGTLTSKLGTMWGTRVKHVCNKNDVVCGLYLLAPPIVAATGGIDVHNGYAGGEAVKKAVNSIKFNYPPDTPGLSPGALVQGVVGTTITSRLHATAGRNCKVSWALRTGSRLPEGLTLSPDGLVSGTASATWDKPVNVRMTAICPGRKSATADAKVGVLVTVPPDAPTAHTYGRQSQISLAGINTPNGLAVDSSGNLYVSDQFNRRVVRKSADGRTQTDVIIGLRNPVGLTVDQSQNVYVADSSTGKIMRYQSSSGAVDELPHPPLPPRDVATDGTGSVYALSDNAVMKLGSGQTQWELIRFDDLGEREGYAALLGLAVSHEGDIYVSNNAKGRVLVKSAGSTGQSVLPFPTLTTAEGLAIDSVGNLFVVDNGTNRVFRVDKGEAGATAVPFKNLQSPTAIAVGPSGDLYINSRSSNQVFKLSAK</sequence>
<dbReference type="InterPro" id="IPR000033">
    <property type="entry name" value="LDLR_classB_rpt"/>
</dbReference>
<dbReference type="InterPro" id="IPR029058">
    <property type="entry name" value="AB_hydrolase_fold"/>
</dbReference>